<evidence type="ECO:0000256" key="2">
    <source>
        <dbReference type="ARBA" id="ARBA00009773"/>
    </source>
</evidence>
<protein>
    <submittedName>
        <fullName evidence="7">AI-2E family transporter</fullName>
    </submittedName>
</protein>
<keyword evidence="5 6" id="KW-0472">Membrane</keyword>
<keyword evidence="3 6" id="KW-0812">Transmembrane</keyword>
<dbReference type="InterPro" id="IPR002549">
    <property type="entry name" value="AI-2E-like"/>
</dbReference>
<comment type="caution">
    <text evidence="7">The sequence shown here is derived from an EMBL/GenBank/DDBJ whole genome shotgun (WGS) entry which is preliminary data.</text>
</comment>
<dbReference type="PANTHER" id="PTHR21716">
    <property type="entry name" value="TRANSMEMBRANE PROTEIN"/>
    <property type="match status" value="1"/>
</dbReference>
<feature type="transmembrane region" description="Helical" evidence="6">
    <location>
        <begin position="221"/>
        <end position="241"/>
    </location>
</feature>
<reference evidence="7 8" key="1">
    <citation type="journal article" date="2021" name="Syst. Appl. Microbiol.">
        <title>Persephonella atlantica sp. nov.: How to adapt to physico-chemical gradients in high temperature hydrothermal habitats.</title>
        <authorList>
            <person name="Francois D.X."/>
            <person name="Godfroy A."/>
            <person name="Mathien C."/>
            <person name="Aube J."/>
            <person name="Cathalot C."/>
            <person name="Lesongeur F."/>
            <person name="L'Haridon S."/>
            <person name="Philippon X."/>
            <person name="Roussel E.G."/>
        </authorList>
    </citation>
    <scope>NUCLEOTIDE SEQUENCE [LARGE SCALE GENOMIC DNA]</scope>
    <source>
        <strain evidence="7 8">MO1340</strain>
    </source>
</reference>
<evidence type="ECO:0000256" key="4">
    <source>
        <dbReference type="ARBA" id="ARBA00022989"/>
    </source>
</evidence>
<evidence type="ECO:0000256" key="5">
    <source>
        <dbReference type="ARBA" id="ARBA00023136"/>
    </source>
</evidence>
<feature type="transmembrane region" description="Helical" evidence="6">
    <location>
        <begin position="137"/>
        <end position="159"/>
    </location>
</feature>
<dbReference type="Pfam" id="PF01594">
    <property type="entry name" value="AI-2E_transport"/>
    <property type="match status" value="1"/>
</dbReference>
<comment type="similarity">
    <text evidence="2">Belongs to the autoinducer-2 exporter (AI-2E) (TC 2.A.86) family.</text>
</comment>
<evidence type="ECO:0000256" key="1">
    <source>
        <dbReference type="ARBA" id="ARBA00004141"/>
    </source>
</evidence>
<gene>
    <name evidence="7" type="ORF">GWK41_07190</name>
</gene>
<dbReference type="PANTHER" id="PTHR21716:SF64">
    <property type="entry name" value="AI-2 TRANSPORT PROTEIN TQSA"/>
    <property type="match status" value="1"/>
</dbReference>
<comment type="subcellular location">
    <subcellularLocation>
        <location evidence="1">Membrane</location>
        <topology evidence="1">Multi-pass membrane protein</topology>
    </subcellularLocation>
</comment>
<evidence type="ECO:0000256" key="6">
    <source>
        <dbReference type="SAM" id="Phobius"/>
    </source>
</evidence>
<sequence length="346" mass="38991">MEKYRISVILVSLASVIVIIAGLKAAQDIVVQFLLALFFAIMFLPVFKFFVNRKLPKWLSLVIVLFINLIFVYILAFTIITSVNDMRQNLPEYQEKLQVYITKITSALKIFGITVPSNISFDLLNPDLIFQFVSNSLLSFGNILANAMFIIILAVFILLESDIFAQKLKLISKGKKAKILVDEFFDSVIEYMKIKTITSFFTGFLAWIFLLILGVDFALLWGMLAFLLNFIPTIGSIIAAVPPITIALIDGGLWYALAVFIWYLGINMVIGNILEPRFMGRGVGLSPLVVLLSLVFWGWVLGTVGMFLSIPLTVIAKMAFELKEETRWIAVLMDSEVRREEVSSSR</sequence>
<evidence type="ECO:0000313" key="7">
    <source>
        <dbReference type="EMBL" id="MBK3332850.1"/>
    </source>
</evidence>
<feature type="transmembrane region" description="Helical" evidence="6">
    <location>
        <begin position="29"/>
        <end position="51"/>
    </location>
</feature>
<keyword evidence="8" id="KW-1185">Reference proteome</keyword>
<organism evidence="7 8">
    <name type="scientific">Persephonella atlantica</name>
    <dbReference type="NCBI Taxonomy" id="2699429"/>
    <lineage>
        <taxon>Bacteria</taxon>
        <taxon>Pseudomonadati</taxon>
        <taxon>Aquificota</taxon>
        <taxon>Aquificia</taxon>
        <taxon>Aquificales</taxon>
        <taxon>Hydrogenothermaceae</taxon>
        <taxon>Persephonella</taxon>
    </lineage>
</organism>
<feature type="transmembrane region" description="Helical" evidence="6">
    <location>
        <begin position="197"/>
        <end position="215"/>
    </location>
</feature>
<name>A0ABS1GJ30_9AQUI</name>
<dbReference type="EMBL" id="JAACYA010000002">
    <property type="protein sequence ID" value="MBK3332850.1"/>
    <property type="molecule type" value="Genomic_DNA"/>
</dbReference>
<dbReference type="Proteomes" id="UP000772812">
    <property type="component" value="Unassembled WGS sequence"/>
</dbReference>
<feature type="transmembrane region" description="Helical" evidence="6">
    <location>
        <begin position="58"/>
        <end position="80"/>
    </location>
</feature>
<feature type="transmembrane region" description="Helical" evidence="6">
    <location>
        <begin position="253"/>
        <end position="274"/>
    </location>
</feature>
<accession>A0ABS1GJ30</accession>
<feature type="transmembrane region" description="Helical" evidence="6">
    <location>
        <begin position="294"/>
        <end position="316"/>
    </location>
</feature>
<keyword evidence="4 6" id="KW-1133">Transmembrane helix</keyword>
<feature type="transmembrane region" description="Helical" evidence="6">
    <location>
        <begin position="7"/>
        <end position="23"/>
    </location>
</feature>
<evidence type="ECO:0000313" key="8">
    <source>
        <dbReference type="Proteomes" id="UP000772812"/>
    </source>
</evidence>
<dbReference type="RefSeq" id="WP_200674258.1">
    <property type="nucleotide sequence ID" value="NZ_JAACYA010000002.1"/>
</dbReference>
<evidence type="ECO:0000256" key="3">
    <source>
        <dbReference type="ARBA" id="ARBA00022692"/>
    </source>
</evidence>
<proteinExistence type="inferred from homology"/>